<dbReference type="RefSeq" id="WP_344724574.1">
    <property type="nucleotide sequence ID" value="NZ_BAAAUS010000026.1"/>
</dbReference>
<keyword evidence="2" id="KW-1185">Reference proteome</keyword>
<sequence>MKGLKLHIENAIGYGGTPQEILEIMEMASVLGIRAAPSAVPILPKEIDAAGWRCPTTSPDPRPRARSGIRWWIV</sequence>
<dbReference type="Proteomes" id="UP001597114">
    <property type="component" value="Unassembled WGS sequence"/>
</dbReference>
<accession>A0ABW4EUQ7</accession>
<name>A0ABW4EUQ7_9PSEU</name>
<reference evidence="2" key="1">
    <citation type="journal article" date="2019" name="Int. J. Syst. Evol. Microbiol.">
        <title>The Global Catalogue of Microorganisms (GCM) 10K type strain sequencing project: providing services to taxonomists for standard genome sequencing and annotation.</title>
        <authorList>
            <consortium name="The Broad Institute Genomics Platform"/>
            <consortium name="The Broad Institute Genome Sequencing Center for Infectious Disease"/>
            <person name="Wu L."/>
            <person name="Ma J."/>
        </authorList>
    </citation>
    <scope>NUCLEOTIDE SEQUENCE [LARGE SCALE GENOMIC DNA]</scope>
    <source>
        <strain evidence="2">CCM 7043</strain>
    </source>
</reference>
<dbReference type="SUPFAM" id="SSF69118">
    <property type="entry name" value="AhpD-like"/>
    <property type="match status" value="1"/>
</dbReference>
<organism evidence="1 2">
    <name type="scientific">Pseudonocardia yunnanensis</name>
    <dbReference type="NCBI Taxonomy" id="58107"/>
    <lineage>
        <taxon>Bacteria</taxon>
        <taxon>Bacillati</taxon>
        <taxon>Actinomycetota</taxon>
        <taxon>Actinomycetes</taxon>
        <taxon>Pseudonocardiales</taxon>
        <taxon>Pseudonocardiaceae</taxon>
        <taxon>Pseudonocardia</taxon>
    </lineage>
</organism>
<protein>
    <submittedName>
        <fullName evidence="1">Uncharacterized protein</fullName>
    </submittedName>
</protein>
<evidence type="ECO:0000313" key="1">
    <source>
        <dbReference type="EMBL" id="MFD1517809.1"/>
    </source>
</evidence>
<gene>
    <name evidence="1" type="ORF">ACFSJD_09935</name>
</gene>
<proteinExistence type="predicted"/>
<dbReference type="InterPro" id="IPR029032">
    <property type="entry name" value="AhpD-like"/>
</dbReference>
<dbReference type="EMBL" id="JBHUCO010000011">
    <property type="protein sequence ID" value="MFD1517809.1"/>
    <property type="molecule type" value="Genomic_DNA"/>
</dbReference>
<evidence type="ECO:0000313" key="2">
    <source>
        <dbReference type="Proteomes" id="UP001597114"/>
    </source>
</evidence>
<comment type="caution">
    <text evidence="1">The sequence shown here is derived from an EMBL/GenBank/DDBJ whole genome shotgun (WGS) entry which is preliminary data.</text>
</comment>
<dbReference type="Gene3D" id="1.20.1290.10">
    <property type="entry name" value="AhpD-like"/>
    <property type="match status" value="1"/>
</dbReference>